<dbReference type="Ensembl" id="ENSCCNT00000013947.1">
    <property type="protein sequence ID" value="ENSCCNP00000010622.1"/>
    <property type="gene ID" value="ENSCCNG00000011059.1"/>
</dbReference>
<dbReference type="InterPro" id="IPR032946">
    <property type="entry name" value="Bpifa3"/>
</dbReference>
<reference evidence="5" key="2">
    <citation type="submission" date="2025-04" db="UniProtKB">
        <authorList>
            <consortium name="RefSeq"/>
        </authorList>
    </citation>
    <scope>IDENTIFICATION</scope>
    <source>
        <tissue evidence="5">Leukocyte</tissue>
    </source>
</reference>
<dbReference type="OrthoDB" id="9534465at2759"/>
<gene>
    <name evidence="3 5" type="primary">Bpifa3</name>
</gene>
<protein>
    <submittedName>
        <fullName evidence="5">BPI fold-containing family A member 3</fullName>
    </submittedName>
</protein>
<dbReference type="Gene3D" id="3.15.10.10">
    <property type="entry name" value="Bactericidal permeability-increasing protein, domain 1"/>
    <property type="match status" value="1"/>
</dbReference>
<dbReference type="GO" id="GO:0008289">
    <property type="term" value="F:lipid binding"/>
    <property type="evidence" value="ECO:0007669"/>
    <property type="project" value="InterPro"/>
</dbReference>
<keyword evidence="1" id="KW-0732">Signal</keyword>
<dbReference type="InterPro" id="IPR017942">
    <property type="entry name" value="Lipid-bd_serum_glycop_N"/>
</dbReference>
<dbReference type="InterPro" id="IPR017943">
    <property type="entry name" value="Bactericidal_perm-incr_a/b_dom"/>
</dbReference>
<dbReference type="PANTHER" id="PTHR47736:SF1">
    <property type="entry name" value="BPI FOLD-CONTAINING FAMILY A MEMBER 3"/>
    <property type="match status" value="1"/>
</dbReference>
<dbReference type="PANTHER" id="PTHR47736">
    <property type="entry name" value="BPI FOLD-CONTAINING FAMILY A MEMBER 3"/>
    <property type="match status" value="1"/>
</dbReference>
<organism evidence="3">
    <name type="scientific">Castor canadensis</name>
    <name type="common">American beaver</name>
    <dbReference type="NCBI Taxonomy" id="51338"/>
    <lineage>
        <taxon>Eukaryota</taxon>
        <taxon>Metazoa</taxon>
        <taxon>Chordata</taxon>
        <taxon>Craniata</taxon>
        <taxon>Vertebrata</taxon>
        <taxon>Euteleostomi</taxon>
        <taxon>Mammalia</taxon>
        <taxon>Eutheria</taxon>
        <taxon>Euarchontoglires</taxon>
        <taxon>Glires</taxon>
        <taxon>Rodentia</taxon>
        <taxon>Castorimorpha</taxon>
        <taxon>Castoridae</taxon>
        <taxon>Castor</taxon>
    </lineage>
</organism>
<reference evidence="3" key="1">
    <citation type="submission" date="2023-09" db="UniProtKB">
        <authorList>
            <consortium name="Ensembl"/>
        </authorList>
    </citation>
    <scope>IDENTIFICATION</scope>
</reference>
<keyword evidence="4" id="KW-1185">Reference proteome</keyword>
<evidence type="ECO:0000313" key="5">
    <source>
        <dbReference type="RefSeq" id="XP_020006907.1"/>
    </source>
</evidence>
<dbReference type="RefSeq" id="XP_020006907.1">
    <property type="nucleotide sequence ID" value="XM_020151318.1"/>
</dbReference>
<feature type="signal peptide" evidence="1">
    <location>
        <begin position="1"/>
        <end position="21"/>
    </location>
</feature>
<evidence type="ECO:0000256" key="1">
    <source>
        <dbReference type="SAM" id="SignalP"/>
    </source>
</evidence>
<dbReference type="GeneID" id="109674324"/>
<dbReference type="CTD" id="128861"/>
<name>A0A8C0WGT9_CASCN</name>
<accession>A0A8C0WGT9</accession>
<dbReference type="Proteomes" id="UP001732720">
    <property type="component" value="Chromosome 5"/>
</dbReference>
<evidence type="ECO:0000259" key="2">
    <source>
        <dbReference type="Pfam" id="PF01273"/>
    </source>
</evidence>
<dbReference type="AlphaFoldDB" id="A0A8C0WGT9"/>
<sequence length="238" mass="27029">MFPLWRFFLLLGLLALPLALHKQPWPRLAMAYTSSKSILARIIAQGLLKHKAEDRIQNLHLVDSLNISGMVVPGMVGWLIGSLSLKQQQEISINITNVHLDCGGIQMSCHKEWFSANISIEFDIESKLPFNVNTTKTHALMGLAVDFWLKKDQFGRRDLVMGRCHMEPSSMDTRALTEAIPSKMKHFLYNLKESLVKILPHLVENQVCPLISEILRQLDVKLLKGLMEQVSAHELDQL</sequence>
<evidence type="ECO:0000313" key="3">
    <source>
        <dbReference type="Ensembl" id="ENSCCNP00000010622.1"/>
    </source>
</evidence>
<proteinExistence type="predicted"/>
<dbReference type="Pfam" id="PF01273">
    <property type="entry name" value="LBP_BPI_CETP"/>
    <property type="match status" value="1"/>
</dbReference>
<dbReference type="KEGG" id="ccan:109674324"/>
<feature type="domain" description="Lipid-binding serum glycoprotein N-terminal" evidence="2">
    <location>
        <begin position="50"/>
        <end position="218"/>
    </location>
</feature>
<feature type="chain" id="PRO_5044674324" evidence="1">
    <location>
        <begin position="22"/>
        <end position="238"/>
    </location>
</feature>
<dbReference type="SUPFAM" id="SSF55394">
    <property type="entry name" value="Bactericidal permeability-increasing protein, BPI"/>
    <property type="match status" value="1"/>
</dbReference>
<evidence type="ECO:0000313" key="4">
    <source>
        <dbReference type="Proteomes" id="UP001732720"/>
    </source>
</evidence>